<dbReference type="InterPro" id="IPR036397">
    <property type="entry name" value="RNaseH_sf"/>
</dbReference>
<proteinExistence type="predicted"/>
<gene>
    <name evidence="2" type="ORF">EPA93_00110</name>
</gene>
<dbReference type="AlphaFoldDB" id="A0A4P6JHZ3"/>
<dbReference type="EMBL" id="CP035758">
    <property type="protein sequence ID" value="QBD74480.1"/>
    <property type="molecule type" value="Genomic_DNA"/>
</dbReference>
<accession>A0A4P6JHZ3</accession>
<dbReference type="Gene3D" id="3.30.420.10">
    <property type="entry name" value="Ribonuclease H-like superfamily/Ribonuclease H"/>
    <property type="match status" value="1"/>
</dbReference>
<reference evidence="2 3" key="1">
    <citation type="submission" date="2019-01" db="EMBL/GenBank/DDBJ databases">
        <title>Ktedonosporobacter rubrisoli SCAWS-G2.</title>
        <authorList>
            <person name="Huang Y."/>
            <person name="Yan B."/>
        </authorList>
    </citation>
    <scope>NUCLEOTIDE SEQUENCE [LARGE SCALE GENOMIC DNA]</scope>
    <source>
        <strain evidence="2 3">SCAWS-G2</strain>
    </source>
</reference>
<dbReference type="RefSeq" id="WP_129885079.1">
    <property type="nucleotide sequence ID" value="NZ_CP035758.1"/>
</dbReference>
<dbReference type="OrthoDB" id="153982at2"/>
<organism evidence="2 3">
    <name type="scientific">Ktedonosporobacter rubrisoli</name>
    <dbReference type="NCBI Taxonomy" id="2509675"/>
    <lineage>
        <taxon>Bacteria</taxon>
        <taxon>Bacillati</taxon>
        <taxon>Chloroflexota</taxon>
        <taxon>Ktedonobacteria</taxon>
        <taxon>Ktedonobacterales</taxon>
        <taxon>Ktedonosporobacteraceae</taxon>
        <taxon>Ktedonosporobacter</taxon>
    </lineage>
</organism>
<keyword evidence="3" id="KW-1185">Reference proteome</keyword>
<protein>
    <recommendedName>
        <fullName evidence="1">Tc1-like transposase DDE domain-containing protein</fullName>
    </recommendedName>
</protein>
<evidence type="ECO:0000313" key="3">
    <source>
        <dbReference type="Proteomes" id="UP000290365"/>
    </source>
</evidence>
<dbReference type="Proteomes" id="UP000290365">
    <property type="component" value="Chromosome"/>
</dbReference>
<feature type="domain" description="Tc1-like transposase DDE" evidence="1">
    <location>
        <begin position="77"/>
        <end position="178"/>
    </location>
</feature>
<dbReference type="KEGG" id="kbs:EPA93_00110"/>
<name>A0A4P6JHZ3_KTERU</name>
<dbReference type="InterPro" id="IPR038717">
    <property type="entry name" value="Tc1-like_DDE_dom"/>
</dbReference>
<evidence type="ECO:0000259" key="1">
    <source>
        <dbReference type="Pfam" id="PF13358"/>
    </source>
</evidence>
<sequence length="202" mass="23369">MIAYASTQPGWATGFLDEVWWSRFARPRLHAWQSEKTPVRLVEQSWEKGDPDPKALACYGVLWQKGNPDRSQIWLRFVTGRPVSAISIQFLQECCERLAAQGKRNWLMIWDNASWHVSKTVRSWLREHNQQVKQAEKGVRILPFFLPTQSPWLNPIEPKWVHAKKAIVEPDSLLSAKQLAQRICAHFGCSYEPHLALVEKVS</sequence>
<dbReference type="Pfam" id="PF13358">
    <property type="entry name" value="DDE_3"/>
    <property type="match status" value="1"/>
</dbReference>
<dbReference type="GO" id="GO:0003676">
    <property type="term" value="F:nucleic acid binding"/>
    <property type="evidence" value="ECO:0007669"/>
    <property type="project" value="InterPro"/>
</dbReference>
<evidence type="ECO:0000313" key="2">
    <source>
        <dbReference type="EMBL" id="QBD74480.1"/>
    </source>
</evidence>